<accession>A0A2H9ULZ3</accession>
<dbReference type="RefSeq" id="WP_005097047.1">
    <property type="nucleotide sequence ID" value="NZ_CBDBYO010000038.1"/>
</dbReference>
<protein>
    <submittedName>
        <fullName evidence="3">DUF1311 domain-containing protein</fullName>
    </submittedName>
</protein>
<dbReference type="Proteomes" id="UP000023774">
    <property type="component" value="Unassembled WGS sequence"/>
</dbReference>
<evidence type="ECO:0000256" key="1">
    <source>
        <dbReference type="SAM" id="SignalP"/>
    </source>
</evidence>
<name>N9LZ82_9GAMM</name>
<dbReference type="EMBL" id="APRJ01000011">
    <property type="protein sequence ID" value="ENW86070.1"/>
    <property type="molecule type" value="Genomic_DNA"/>
</dbReference>
<evidence type="ECO:0000313" key="2">
    <source>
        <dbReference type="EMBL" id="ENW86070.1"/>
    </source>
</evidence>
<reference evidence="3 6" key="4">
    <citation type="submission" date="2017-12" db="EMBL/GenBank/DDBJ databases">
        <title>Revising the taxonomy of the Acinetobacter lwoffii group: the description of Acinetobacter pseudolwoffii sp. nov. and emended description of Acinetobacter lwoffii.</title>
        <authorList>
            <person name="Nemec A."/>
        </authorList>
    </citation>
    <scope>NUCLEOTIDE SEQUENCE [LARGE SCALE GENOMIC DNA]</scope>
    <source>
        <strain evidence="3 6">ANC 5347</strain>
    </source>
</reference>
<comment type="caution">
    <text evidence="2">The sequence shown here is derived from an EMBL/GenBank/DDBJ whole genome shotgun (WGS) entry which is preliminary data.</text>
</comment>
<keyword evidence="1" id="KW-0732">Signal</keyword>
<dbReference type="AlphaFoldDB" id="N9LZ82"/>
<sequence length="128" mass="14645">MRLAWFLVAVFAGSAVQTQAAVGYSKEYSQCMNFSYGNTAKAEKCLKKELKLHNKRLKKSYKNYLKLNPNQTAAIRSQHVLWERKLSQQCNLRVSGKYAKQQQGQCMLALIMDQANLYQSRSYAPGSR</sequence>
<dbReference type="Proteomes" id="UP000243446">
    <property type="component" value="Unassembled WGS sequence"/>
</dbReference>
<dbReference type="EMBL" id="PGOZ01000007">
    <property type="protein sequence ID" value="PJI32715.1"/>
    <property type="molecule type" value="Genomic_DNA"/>
</dbReference>
<dbReference type="OrthoDB" id="6699881at2"/>
<feature type="signal peptide" evidence="1">
    <location>
        <begin position="1"/>
        <end position="20"/>
    </location>
</feature>
<keyword evidence="5" id="KW-1185">Reference proteome</keyword>
<evidence type="ECO:0000313" key="3">
    <source>
        <dbReference type="EMBL" id="PJI32715.1"/>
    </source>
</evidence>
<reference evidence="3 6" key="3">
    <citation type="submission" date="2017-11" db="EMBL/GenBank/DDBJ databases">
        <authorList>
            <person name="Han C.G."/>
        </authorList>
    </citation>
    <scope>NUCLEOTIDE SEQUENCE [LARGE SCALE GENOMIC DNA]</scope>
    <source>
        <strain evidence="3 6">ANC 5347</strain>
    </source>
</reference>
<feature type="chain" id="PRO_5044736966" evidence="1">
    <location>
        <begin position="21"/>
        <end position="128"/>
    </location>
</feature>
<dbReference type="PATRIC" id="fig|1217709.3.peg.1079"/>
<accession>A0A2H9YSM8</accession>
<gene>
    <name evidence="3" type="ORF">CU320_07615</name>
    <name evidence="4" type="ORF">CWI32_09040</name>
    <name evidence="2" type="ORF">F906_01124</name>
</gene>
<dbReference type="Proteomes" id="UP000242351">
    <property type="component" value="Unassembled WGS sequence"/>
</dbReference>
<dbReference type="HOGENOM" id="CLU_160458_0_0_6"/>
<dbReference type="GeneID" id="97176498"/>
<evidence type="ECO:0000313" key="4">
    <source>
        <dbReference type="EMBL" id="PJO75653.1"/>
    </source>
</evidence>
<reference evidence="2 5" key="1">
    <citation type="submission" date="2013-02" db="EMBL/GenBank/DDBJ databases">
        <title>The Genome Sequence of Acinetobacter sp. NIPH 713.</title>
        <authorList>
            <consortium name="The Broad Institute Genome Sequencing Platform"/>
            <consortium name="The Broad Institute Genome Sequencing Center for Infectious Disease"/>
            <person name="Cerqueira G."/>
            <person name="Feldgarden M."/>
            <person name="Courvalin P."/>
            <person name="Perichon B."/>
            <person name="Grillot-Courvalin C."/>
            <person name="Clermont D."/>
            <person name="Rocha E."/>
            <person name="Yoon E.-J."/>
            <person name="Nemec A."/>
            <person name="Walker B."/>
            <person name="Young S.K."/>
            <person name="Zeng Q."/>
            <person name="Gargeya S."/>
            <person name="Fitzgerald M."/>
            <person name="Haas B."/>
            <person name="Abouelleil A."/>
            <person name="Alvarado L."/>
            <person name="Arachchi H.M."/>
            <person name="Berlin A.M."/>
            <person name="Chapman S.B."/>
            <person name="Dewar J."/>
            <person name="Goldberg J."/>
            <person name="Griggs A."/>
            <person name="Gujja S."/>
            <person name="Hansen M."/>
            <person name="Howarth C."/>
            <person name="Imamovic A."/>
            <person name="Larimer J."/>
            <person name="McCowan C."/>
            <person name="Murphy C."/>
            <person name="Neiman D."/>
            <person name="Pearson M."/>
            <person name="Priest M."/>
            <person name="Roberts A."/>
            <person name="Saif S."/>
            <person name="Shea T."/>
            <person name="Sisk P."/>
            <person name="Sykes S."/>
            <person name="Wortman J."/>
            <person name="Nusbaum C."/>
            <person name="Birren B."/>
        </authorList>
    </citation>
    <scope>NUCLEOTIDE SEQUENCE [LARGE SCALE GENOMIC DNA]</scope>
    <source>
        <strain evidence="2 5">NIPH 713</strain>
    </source>
</reference>
<evidence type="ECO:0000313" key="6">
    <source>
        <dbReference type="Proteomes" id="UP000242351"/>
    </source>
</evidence>
<accession>N9LZ82</accession>
<reference evidence="4 7" key="2">
    <citation type="submission" date="2017-11" db="EMBL/GenBank/DDBJ databases">
        <title>Revising the taxonomy of the Acinetobacter lwoffii group: the description of Acinetobacter pseudolwoffii sp. nov. and emended description of Acinetobacter lwoffii.</title>
        <authorList>
            <person name="Nemec A."/>
            <person name="Radolfova-Krizova L."/>
        </authorList>
    </citation>
    <scope>NUCLEOTIDE SEQUENCE [LARGE SCALE GENOMIC DNA]</scope>
    <source>
        <strain evidence="4 7">ANC 5044</strain>
    </source>
</reference>
<proteinExistence type="predicted"/>
<organism evidence="2 5">
    <name type="scientific">Acinetobacter pseudolwoffii</name>
    <dbReference type="NCBI Taxonomy" id="2053287"/>
    <lineage>
        <taxon>Bacteria</taxon>
        <taxon>Pseudomonadati</taxon>
        <taxon>Pseudomonadota</taxon>
        <taxon>Gammaproteobacteria</taxon>
        <taxon>Moraxellales</taxon>
        <taxon>Moraxellaceae</taxon>
        <taxon>Acinetobacter</taxon>
    </lineage>
</organism>
<dbReference type="EMBL" id="PHRG01000003">
    <property type="protein sequence ID" value="PJO75653.1"/>
    <property type="molecule type" value="Genomic_DNA"/>
</dbReference>
<evidence type="ECO:0000313" key="7">
    <source>
        <dbReference type="Proteomes" id="UP000243446"/>
    </source>
</evidence>
<evidence type="ECO:0000313" key="5">
    <source>
        <dbReference type="Proteomes" id="UP000023774"/>
    </source>
</evidence>